<dbReference type="InterPro" id="IPR035897">
    <property type="entry name" value="Toll_tir_struct_dom_sf"/>
</dbReference>
<gene>
    <name evidence="3" type="primary">LOC106160267</name>
</gene>
<dbReference type="PROSITE" id="PS50104">
    <property type="entry name" value="TIR"/>
    <property type="match status" value="2"/>
</dbReference>
<dbReference type="GO" id="GO:0005737">
    <property type="term" value="C:cytoplasm"/>
    <property type="evidence" value="ECO:0007669"/>
    <property type="project" value="TreeGrafter"/>
</dbReference>
<dbReference type="PANTHER" id="PTHR22662">
    <property type="entry name" value="TIRAP"/>
    <property type="match status" value="1"/>
</dbReference>
<proteinExistence type="predicted"/>
<dbReference type="GO" id="GO:0034142">
    <property type="term" value="P:toll-like receptor 4 signaling pathway"/>
    <property type="evidence" value="ECO:0007669"/>
    <property type="project" value="TreeGrafter"/>
</dbReference>
<evidence type="ECO:0000259" key="1">
    <source>
        <dbReference type="PROSITE" id="PS50104"/>
    </source>
</evidence>
<dbReference type="InterPro" id="IPR017279">
    <property type="entry name" value="Tol-interleuk_rcpt_adapt_Tirap"/>
</dbReference>
<dbReference type="SUPFAM" id="SSF52200">
    <property type="entry name" value="Toll/Interleukin receptor TIR domain"/>
    <property type="match status" value="2"/>
</dbReference>
<feature type="domain" description="TIR" evidence="1">
    <location>
        <begin position="62"/>
        <end position="189"/>
    </location>
</feature>
<dbReference type="GO" id="GO:0032760">
    <property type="term" value="P:positive regulation of tumor necrosis factor production"/>
    <property type="evidence" value="ECO:0007669"/>
    <property type="project" value="TreeGrafter"/>
</dbReference>
<dbReference type="GO" id="GO:0035662">
    <property type="term" value="F:Toll-like receptor 4 binding"/>
    <property type="evidence" value="ECO:0007669"/>
    <property type="project" value="TreeGrafter"/>
</dbReference>
<evidence type="ECO:0000313" key="2">
    <source>
        <dbReference type="Proteomes" id="UP000085678"/>
    </source>
</evidence>
<feature type="domain" description="TIR" evidence="1">
    <location>
        <begin position="192"/>
        <end position="321"/>
    </location>
</feature>
<keyword evidence="2" id="KW-1185">Reference proteome</keyword>
<dbReference type="Pfam" id="PF13676">
    <property type="entry name" value="TIR_2"/>
    <property type="match status" value="2"/>
</dbReference>
<dbReference type="GeneID" id="106160267"/>
<protein>
    <submittedName>
        <fullName evidence="3">Uncharacterized protein LOC106160267</fullName>
    </submittedName>
</protein>
<dbReference type="GO" id="GO:0043123">
    <property type="term" value="P:positive regulation of canonical NF-kappaB signal transduction"/>
    <property type="evidence" value="ECO:0007669"/>
    <property type="project" value="TreeGrafter"/>
</dbReference>
<sequence>MAEKVREEEHGVPIAFGTDKKKKEQLLKVMGEKVREVEHDVPIAFDTKYKKGIEHLSKGEDIKYVVSIFYAREDKQEVEKLSKDLAGQGVTCMLIESDPLHGLREKDMISYALKQSRRILLYITTHNLQDWRYETERIMYEVMSQQKQVIPVYRDITSEEQRIEPLPLRHLIPIDSRKEGFLKHLSMRIKGEEYDVSIFYDKRDEMEVEQLSQDLAGQGMTCMLIESDHLLGVRVEDMFEYALKQSRRILLYITTHYLQEFSWKYEAKRLKHEAMPQEKVVIPVYGDITSEEQRKLPLPLRHLIPIDSRKEGFLKHLSMRIKGNIPEY</sequence>
<dbReference type="InParanoid" id="A0A1S3I4H5"/>
<reference evidence="3" key="1">
    <citation type="submission" date="2025-08" db="UniProtKB">
        <authorList>
            <consortium name="RefSeq"/>
        </authorList>
    </citation>
    <scope>IDENTIFICATION</scope>
    <source>
        <tissue evidence="3">Gonads</tissue>
    </source>
</reference>
<dbReference type="PANTHER" id="PTHR22662:SF0">
    <property type="entry name" value="TOLL_INTERLEUKIN-1 RECEPTOR DOMAIN-CONTAINING ADAPTER PROTEIN"/>
    <property type="match status" value="1"/>
</dbReference>
<dbReference type="AlphaFoldDB" id="A0A1S3I4H5"/>
<dbReference type="RefSeq" id="XP_013392269.1">
    <property type="nucleotide sequence ID" value="XM_013536815.1"/>
</dbReference>
<dbReference type="InterPro" id="IPR000157">
    <property type="entry name" value="TIR_dom"/>
</dbReference>
<dbReference type="GO" id="GO:0005886">
    <property type="term" value="C:plasma membrane"/>
    <property type="evidence" value="ECO:0007669"/>
    <property type="project" value="TreeGrafter"/>
</dbReference>
<dbReference type="GO" id="GO:2000343">
    <property type="term" value="P:positive regulation of chemokine (C-X-C motif) ligand 2 production"/>
    <property type="evidence" value="ECO:0007669"/>
    <property type="project" value="TreeGrafter"/>
</dbReference>
<name>A0A1S3I4H5_LINAN</name>
<dbReference type="Gene3D" id="3.40.50.10140">
    <property type="entry name" value="Toll/interleukin-1 receptor homology (TIR) domain"/>
    <property type="match status" value="2"/>
</dbReference>
<dbReference type="KEGG" id="lak:106160267"/>
<evidence type="ECO:0000313" key="3">
    <source>
        <dbReference type="RefSeq" id="XP_013392269.1"/>
    </source>
</evidence>
<accession>A0A1S3I4H5</accession>
<organism evidence="2 3">
    <name type="scientific">Lingula anatina</name>
    <name type="common">Brachiopod</name>
    <name type="synonym">Lingula unguis</name>
    <dbReference type="NCBI Taxonomy" id="7574"/>
    <lineage>
        <taxon>Eukaryota</taxon>
        <taxon>Metazoa</taxon>
        <taxon>Spiralia</taxon>
        <taxon>Lophotrochozoa</taxon>
        <taxon>Brachiopoda</taxon>
        <taxon>Linguliformea</taxon>
        <taxon>Lingulata</taxon>
        <taxon>Lingulida</taxon>
        <taxon>Linguloidea</taxon>
        <taxon>Lingulidae</taxon>
        <taxon>Lingula</taxon>
    </lineage>
</organism>
<dbReference type="Proteomes" id="UP000085678">
    <property type="component" value="Unplaced"/>
</dbReference>
<dbReference type="GO" id="GO:0035663">
    <property type="term" value="F:Toll-like receptor 2 binding"/>
    <property type="evidence" value="ECO:0007669"/>
    <property type="project" value="TreeGrafter"/>
</dbReference>